<evidence type="ECO:0000313" key="1">
    <source>
        <dbReference type="EMBL" id="RBP44400.1"/>
    </source>
</evidence>
<proteinExistence type="predicted"/>
<dbReference type="RefSeq" id="WP_113958809.1">
    <property type="nucleotide sequence ID" value="NZ_QNRR01000004.1"/>
</dbReference>
<accession>A0A366HPL3</accession>
<organism evidence="1 2">
    <name type="scientific">Roseimicrobium gellanilyticum</name>
    <dbReference type="NCBI Taxonomy" id="748857"/>
    <lineage>
        <taxon>Bacteria</taxon>
        <taxon>Pseudomonadati</taxon>
        <taxon>Verrucomicrobiota</taxon>
        <taxon>Verrucomicrobiia</taxon>
        <taxon>Verrucomicrobiales</taxon>
        <taxon>Verrucomicrobiaceae</taxon>
        <taxon>Roseimicrobium</taxon>
    </lineage>
</organism>
<dbReference type="InterPro" id="IPR029063">
    <property type="entry name" value="SAM-dependent_MTases_sf"/>
</dbReference>
<sequence length="484" mass="54849">MENSENPLPINTSGGERLSLIICRNSQGAEVRGTLHRLTRYLAVFEVYNPYSIVQLSEVLNDFRILMNERVVYSGRAVIANLVNTGIMLICEASLADDGWIDVDILAPAQNKDRLLSEFAEFLRETEKNYAVAPDFKLVVADIHTLLSDLRRWMEQVELGVRSLPAGDRLTAERETIKQLEVPIIPAVTPLLERFETTAVSIAPELQPVHSSYIKRQIHPLVLCSPFVYRIFQKPLGYAGDYEMVSMMLRDPYEGSSMFAKILNRLFLDIPPVVAHRNRITYLTERLHNETSRVTNQGKIARIFNLGCGPAKEVQEFLITDGLSDNAELSLLDFNDETITNTTRILEDLRGRHRRRTGLKFIKRSVHQILKESSKKGAGFEVGGYDFVYCAGLFDYLSDRICRRLMEVFYDLLAPGGLLVATNVDTSNPSRLWMEYVVEWHLVYRNKQQFLRLAPESAPPGSCSVSSDSTGVNIFLEVRKPENG</sequence>
<name>A0A366HPL3_9BACT</name>
<gene>
    <name evidence="1" type="ORF">DES53_104220</name>
</gene>
<dbReference type="Proteomes" id="UP000253426">
    <property type="component" value="Unassembled WGS sequence"/>
</dbReference>
<dbReference type="Gene3D" id="3.40.50.150">
    <property type="entry name" value="Vaccinia Virus protein VP39"/>
    <property type="match status" value="1"/>
</dbReference>
<dbReference type="SUPFAM" id="SSF53335">
    <property type="entry name" value="S-adenosyl-L-methionine-dependent methyltransferases"/>
    <property type="match status" value="1"/>
</dbReference>
<protein>
    <submittedName>
        <fullName evidence="1">Extracellular factor (EF) 3-hydroxypalmitic acid methyl ester biosynthesis protein</fullName>
    </submittedName>
</protein>
<dbReference type="AlphaFoldDB" id="A0A366HPL3"/>
<dbReference type="CDD" id="cd02440">
    <property type="entry name" value="AdoMet_MTases"/>
    <property type="match status" value="1"/>
</dbReference>
<dbReference type="OrthoDB" id="9811915at2"/>
<keyword evidence="2" id="KW-1185">Reference proteome</keyword>
<dbReference type="EMBL" id="QNRR01000004">
    <property type="protein sequence ID" value="RBP44400.1"/>
    <property type="molecule type" value="Genomic_DNA"/>
</dbReference>
<comment type="caution">
    <text evidence="1">The sequence shown here is derived from an EMBL/GenBank/DDBJ whole genome shotgun (WGS) entry which is preliminary data.</text>
</comment>
<evidence type="ECO:0000313" key="2">
    <source>
        <dbReference type="Proteomes" id="UP000253426"/>
    </source>
</evidence>
<reference evidence="1 2" key="1">
    <citation type="submission" date="2018-06" db="EMBL/GenBank/DDBJ databases">
        <title>Genomic Encyclopedia of Type Strains, Phase IV (KMG-IV): sequencing the most valuable type-strain genomes for metagenomic binning, comparative biology and taxonomic classification.</title>
        <authorList>
            <person name="Goeker M."/>
        </authorList>
    </citation>
    <scope>NUCLEOTIDE SEQUENCE [LARGE SCALE GENOMIC DNA]</scope>
    <source>
        <strain evidence="1 2">DSM 25532</strain>
    </source>
</reference>